<dbReference type="PhylomeDB" id="B2J2T4"/>
<comment type="similarity">
    <text evidence="1">Belongs to the amidase family.</text>
</comment>
<dbReference type="EC" id="3.5.1.4" evidence="3"/>
<dbReference type="InterPro" id="IPR020556">
    <property type="entry name" value="Amidase_CS"/>
</dbReference>
<dbReference type="EMBL" id="CP001037">
    <property type="protein sequence ID" value="ACC80515.1"/>
    <property type="molecule type" value="Genomic_DNA"/>
</dbReference>
<sequence>MQADFIPKTIAQASQQMQSGLLTSSMLVKHYLASIKKLNYTLNAFITVLEQQALEAAIQKDFERINGQNCGLLHGIPIVVKDNIDTAEVKTTVGSQLFCELTNQGLRDRIPLSDSVIVQKLKAAGAVILGKTNLSEFAADLSGNNLFYGNTCNFWNHNHSSGGSSSGSATAIAARLCLAGIGTDTGGSIRVPASWSGVVGLRPTYRLLSNKGIFPRTRSFDTVGFLTNCVEDIAILLDAVLFPISTNLKQLYPLPTNINGLKLGILNNYTFRGIEPEIAKAISNAISILKKLGAEIITINSPFLIEGFDEVTYSTIALYEFHQVLQAEYATNPNKFGAKVQSDLSKGVKISHHSYKKAKQKREECFLQRQKLFQEVDILLTPTTPIVAPLIDADAKIYRLNQRFMLPFSFLGLPAISLPCGQSTQGLPIGLQLVGNSYTEALILRVAFALQVATTFSEDSLL</sequence>
<name>B2J2T4_NOSP7</name>
<dbReference type="AlphaFoldDB" id="B2J2T4"/>
<dbReference type="HOGENOM" id="CLU_009600_0_3_3"/>
<dbReference type="EnsemblBacteria" id="ACC80515">
    <property type="protein sequence ID" value="ACC80515"/>
    <property type="gene ID" value="Npun_F1858"/>
</dbReference>
<dbReference type="PANTHER" id="PTHR11895:SF7">
    <property type="entry name" value="GLUTAMYL-TRNA(GLN) AMIDOTRANSFERASE SUBUNIT A, MITOCHONDRIAL"/>
    <property type="match status" value="1"/>
</dbReference>
<dbReference type="PROSITE" id="PS00571">
    <property type="entry name" value="AMIDASES"/>
    <property type="match status" value="1"/>
</dbReference>
<dbReference type="InterPro" id="IPR000120">
    <property type="entry name" value="Amidase"/>
</dbReference>
<dbReference type="RefSeq" id="WP_012408531.1">
    <property type="nucleotide sequence ID" value="NC_010628.1"/>
</dbReference>
<evidence type="ECO:0000313" key="3">
    <source>
        <dbReference type="EMBL" id="ACC80515.1"/>
    </source>
</evidence>
<dbReference type="InterPro" id="IPR023631">
    <property type="entry name" value="Amidase_dom"/>
</dbReference>
<proteinExistence type="inferred from homology"/>
<evidence type="ECO:0000259" key="2">
    <source>
        <dbReference type="Pfam" id="PF01425"/>
    </source>
</evidence>
<dbReference type="Pfam" id="PF01425">
    <property type="entry name" value="Amidase"/>
    <property type="match status" value="1"/>
</dbReference>
<dbReference type="STRING" id="63737.Npun_F1858"/>
<keyword evidence="4" id="KW-1185">Reference proteome</keyword>
<dbReference type="GO" id="GO:0004040">
    <property type="term" value="F:amidase activity"/>
    <property type="evidence" value="ECO:0007669"/>
    <property type="project" value="UniProtKB-EC"/>
</dbReference>
<accession>B2J2T4</accession>
<evidence type="ECO:0000313" key="4">
    <source>
        <dbReference type="Proteomes" id="UP000001191"/>
    </source>
</evidence>
<dbReference type="Gene3D" id="3.90.1300.10">
    <property type="entry name" value="Amidase signature (AS) domain"/>
    <property type="match status" value="1"/>
</dbReference>
<reference evidence="3 4" key="2">
    <citation type="journal article" date="2013" name="Plant Physiol.">
        <title>A Nostoc punctiforme Sugar Transporter Necessary to Establish a Cyanobacterium-Plant Symbiosis.</title>
        <authorList>
            <person name="Ekman M."/>
            <person name="Picossi S."/>
            <person name="Campbell E.L."/>
            <person name="Meeks J.C."/>
            <person name="Flores E."/>
        </authorList>
    </citation>
    <scope>NUCLEOTIDE SEQUENCE [LARGE SCALE GENOMIC DNA]</scope>
    <source>
        <strain evidence="4">ATCC 29133 / PCC 73102</strain>
    </source>
</reference>
<dbReference type="Proteomes" id="UP000001191">
    <property type="component" value="Chromosome"/>
</dbReference>
<reference evidence="4" key="1">
    <citation type="submission" date="2008-04" db="EMBL/GenBank/DDBJ databases">
        <title>Complete sequence of chromosome of Nostoc punctiforme ATCC 29133.</title>
        <authorList>
            <consortium name="US DOE Joint Genome Institute"/>
            <person name="Copeland A."/>
            <person name="Lucas S."/>
            <person name="Lapidus A."/>
            <person name="Glavina del Rio T."/>
            <person name="Dalin E."/>
            <person name="Tice H."/>
            <person name="Pitluck S."/>
            <person name="Chain P."/>
            <person name="Malfatti S."/>
            <person name="Shin M."/>
            <person name="Vergez L."/>
            <person name="Schmutz J."/>
            <person name="Larimer F."/>
            <person name="Land M."/>
            <person name="Hauser L."/>
            <person name="Kyrpides N."/>
            <person name="Kim E."/>
            <person name="Meeks J.C."/>
            <person name="Elhai J."/>
            <person name="Campbell E.L."/>
            <person name="Thiel T."/>
            <person name="Longmire J."/>
            <person name="Potts M."/>
            <person name="Atlas R."/>
        </authorList>
    </citation>
    <scope>NUCLEOTIDE SEQUENCE [LARGE SCALE GENOMIC DNA]</scope>
    <source>
        <strain evidence="4">ATCC 29133 / PCC 73102</strain>
    </source>
</reference>
<dbReference type="KEGG" id="npu:Npun_F1858"/>
<feature type="domain" description="Amidase" evidence="2">
    <location>
        <begin position="27"/>
        <end position="444"/>
    </location>
</feature>
<gene>
    <name evidence="3" type="ordered locus">Npun_F1858</name>
</gene>
<dbReference type="eggNOG" id="COG0154">
    <property type="taxonomic scope" value="Bacteria"/>
</dbReference>
<evidence type="ECO:0000256" key="1">
    <source>
        <dbReference type="ARBA" id="ARBA00009199"/>
    </source>
</evidence>
<organism evidence="3 4">
    <name type="scientific">Nostoc punctiforme (strain ATCC 29133 / PCC 73102)</name>
    <dbReference type="NCBI Taxonomy" id="63737"/>
    <lineage>
        <taxon>Bacteria</taxon>
        <taxon>Bacillati</taxon>
        <taxon>Cyanobacteriota</taxon>
        <taxon>Cyanophyceae</taxon>
        <taxon>Nostocales</taxon>
        <taxon>Nostocaceae</taxon>
        <taxon>Nostoc</taxon>
    </lineage>
</organism>
<dbReference type="SUPFAM" id="SSF75304">
    <property type="entry name" value="Amidase signature (AS) enzymes"/>
    <property type="match status" value="1"/>
</dbReference>
<dbReference type="InterPro" id="IPR036928">
    <property type="entry name" value="AS_sf"/>
</dbReference>
<dbReference type="PANTHER" id="PTHR11895">
    <property type="entry name" value="TRANSAMIDASE"/>
    <property type="match status" value="1"/>
</dbReference>
<keyword evidence="3" id="KW-0378">Hydrolase</keyword>
<protein>
    <submittedName>
        <fullName evidence="3">Amidase</fullName>
        <ecNumber evidence="3">3.5.1.4</ecNumber>
    </submittedName>
</protein>